<evidence type="ECO:0000256" key="1">
    <source>
        <dbReference type="SAM" id="MobiDB-lite"/>
    </source>
</evidence>
<feature type="compositionally biased region" description="Polar residues" evidence="1">
    <location>
        <begin position="1"/>
        <end position="14"/>
    </location>
</feature>
<dbReference type="AlphaFoldDB" id="A0A1J4PUA2"/>
<organism evidence="2 3">
    <name type="scientific">Streptomyces malaysiense</name>
    <dbReference type="NCBI Taxonomy" id="1428626"/>
    <lineage>
        <taxon>Bacteria</taxon>
        <taxon>Bacillati</taxon>
        <taxon>Actinomycetota</taxon>
        <taxon>Actinomycetes</taxon>
        <taxon>Kitasatosporales</taxon>
        <taxon>Streptomycetaceae</taxon>
        <taxon>Streptomyces</taxon>
    </lineage>
</organism>
<feature type="region of interest" description="Disordered" evidence="1">
    <location>
        <begin position="1"/>
        <end position="67"/>
    </location>
</feature>
<comment type="caution">
    <text evidence="2">The sequence shown here is derived from an EMBL/GenBank/DDBJ whole genome shotgun (WGS) entry which is preliminary data.</text>
</comment>
<sequence>MTERSCWSETSAGNGSAGKDSSAQGTAAGSGSGAAGRTGNTAWCSTDDPAVTAVDNTIDATPTAPSR</sequence>
<accession>A0A1J4PUA2</accession>
<dbReference type="EMBL" id="LBDA02000091">
    <property type="protein sequence ID" value="OIK23694.1"/>
    <property type="molecule type" value="Genomic_DNA"/>
</dbReference>
<feature type="compositionally biased region" description="Polar residues" evidence="1">
    <location>
        <begin position="54"/>
        <end position="67"/>
    </location>
</feature>
<name>A0A1J4PUA2_9ACTN</name>
<evidence type="ECO:0000313" key="3">
    <source>
        <dbReference type="Proteomes" id="UP000034838"/>
    </source>
</evidence>
<dbReference type="Proteomes" id="UP000034838">
    <property type="component" value="Unassembled WGS sequence"/>
</dbReference>
<reference evidence="2" key="1">
    <citation type="submission" date="2016-10" db="EMBL/GenBank/DDBJ databases">
        <title>Genome sequence of Streptomyces malaysiense MUSC 136.</title>
        <authorList>
            <person name="Lee L.-H."/>
            <person name="Ser H.-L."/>
        </authorList>
    </citation>
    <scope>NUCLEOTIDE SEQUENCE [LARGE SCALE GENOMIC DNA]</scope>
    <source>
        <strain evidence="2">MUSC 136</strain>
    </source>
</reference>
<gene>
    <name evidence="2" type="ORF">VT52_031180</name>
</gene>
<protein>
    <submittedName>
        <fullName evidence="2">Uncharacterized protein</fullName>
    </submittedName>
</protein>
<proteinExistence type="predicted"/>
<keyword evidence="3" id="KW-1185">Reference proteome</keyword>
<evidence type="ECO:0000313" key="2">
    <source>
        <dbReference type="EMBL" id="OIK23694.1"/>
    </source>
</evidence>